<feature type="chain" id="PRO_5042999613" description="Rhodanese domain-containing protein" evidence="3">
    <location>
        <begin position="19"/>
        <end position="355"/>
    </location>
</feature>
<feature type="domain" description="Rhodanese" evidence="4">
    <location>
        <begin position="103"/>
        <end position="201"/>
    </location>
</feature>
<keyword evidence="2" id="KW-0677">Repeat</keyword>
<organism evidence="5 6">
    <name type="scientific">Pristionchus mayeri</name>
    <dbReference type="NCBI Taxonomy" id="1317129"/>
    <lineage>
        <taxon>Eukaryota</taxon>
        <taxon>Metazoa</taxon>
        <taxon>Ecdysozoa</taxon>
        <taxon>Nematoda</taxon>
        <taxon>Chromadorea</taxon>
        <taxon>Rhabditida</taxon>
        <taxon>Rhabditina</taxon>
        <taxon>Diplogasteromorpha</taxon>
        <taxon>Diplogasteroidea</taxon>
        <taxon>Neodiplogasteridae</taxon>
        <taxon>Pristionchus</taxon>
    </lineage>
</organism>
<dbReference type="SUPFAM" id="SSF52821">
    <property type="entry name" value="Rhodanese/Cell cycle control phosphatase"/>
    <property type="match status" value="2"/>
</dbReference>
<dbReference type="PROSITE" id="PS00380">
    <property type="entry name" value="RHODANESE_1"/>
    <property type="match status" value="1"/>
</dbReference>
<keyword evidence="6" id="KW-1185">Reference proteome</keyword>
<dbReference type="PANTHER" id="PTHR11364:SF7">
    <property type="entry name" value="THIOSULFATE SULFURTRANSFERASE MPST-1-RELATED"/>
    <property type="match status" value="1"/>
</dbReference>
<comment type="caution">
    <text evidence="5">The sequence shown here is derived from an EMBL/GenBank/DDBJ whole genome shotgun (WGS) entry which is preliminary data.</text>
</comment>
<dbReference type="GO" id="GO:0005739">
    <property type="term" value="C:mitochondrion"/>
    <property type="evidence" value="ECO:0007669"/>
    <property type="project" value="TreeGrafter"/>
</dbReference>
<gene>
    <name evidence="5" type="ORF">PMAYCL1PPCAC_14687</name>
</gene>
<dbReference type="AlphaFoldDB" id="A0AAN5CH49"/>
<evidence type="ECO:0000259" key="4">
    <source>
        <dbReference type="PROSITE" id="PS50206"/>
    </source>
</evidence>
<keyword evidence="3" id="KW-0732">Signal</keyword>
<dbReference type="CDD" id="cd01448">
    <property type="entry name" value="TST_Repeat_1"/>
    <property type="match status" value="1"/>
</dbReference>
<dbReference type="SMART" id="SM00450">
    <property type="entry name" value="RHOD"/>
    <property type="match status" value="2"/>
</dbReference>
<dbReference type="GO" id="GO:0004792">
    <property type="term" value="F:thiosulfate-cyanide sulfurtransferase activity"/>
    <property type="evidence" value="ECO:0007669"/>
    <property type="project" value="InterPro"/>
</dbReference>
<dbReference type="InterPro" id="IPR045078">
    <property type="entry name" value="TST/MPST-like"/>
</dbReference>
<name>A0AAN5CH49_9BILA</name>
<dbReference type="PROSITE" id="PS50206">
    <property type="entry name" value="RHODANESE_3"/>
    <property type="match status" value="2"/>
</dbReference>
<dbReference type="Gene3D" id="3.40.250.10">
    <property type="entry name" value="Rhodanese-like domain"/>
    <property type="match status" value="2"/>
</dbReference>
<feature type="domain" description="Rhodanese" evidence="4">
    <location>
        <begin position="238"/>
        <end position="353"/>
    </location>
</feature>
<protein>
    <recommendedName>
        <fullName evidence="4">Rhodanese domain-containing protein</fullName>
    </recommendedName>
</protein>
<dbReference type="InterPro" id="IPR001307">
    <property type="entry name" value="Thiosulphate_STrfase_CS"/>
</dbReference>
<keyword evidence="1" id="KW-0808">Transferase</keyword>
<reference evidence="6" key="1">
    <citation type="submission" date="2022-10" db="EMBL/GenBank/DDBJ databases">
        <title>Genome assembly of Pristionchus species.</title>
        <authorList>
            <person name="Yoshida K."/>
            <person name="Sommer R.J."/>
        </authorList>
    </citation>
    <scope>NUCLEOTIDE SEQUENCE [LARGE SCALE GENOMIC DNA]</scope>
    <source>
        <strain evidence="6">RS5460</strain>
    </source>
</reference>
<feature type="signal peptide" evidence="3">
    <location>
        <begin position="1"/>
        <end position="18"/>
    </location>
</feature>
<dbReference type="InterPro" id="IPR001763">
    <property type="entry name" value="Rhodanese-like_dom"/>
</dbReference>
<sequence>MRVFYPLLVFLMVSLVSGEMHKAEVRHDVIVIIRPSADLEYSSTFSMAPTVSVAQLRELIKTAGSSLRILDATYRERPAMSREVFQAEWYGKVEKAQKEWMSDAYVKEHLPGAAFFNCEAATYPGQYEKSSLYPADIFQQYLRLLGVNKGDTVVVYSRGACSGMLWAARAWWLLKVYGMERVHVLEGGLDRWKADGGAVTTDPATIQTGNWEAAAPKAGLFISFDDLFGSPAKVNDTVGCQVNLLDARPAGQFNGTEPLSFDPNGAPGARIPHSLNIPLPSLLTQAGELKSGSELGAILAAAGIDSAKPLVTMCNGGTQASLLGLACLKADKRFRLFNGSLREVAQRAPQLISDK</sequence>
<evidence type="ECO:0000256" key="3">
    <source>
        <dbReference type="SAM" id="SignalP"/>
    </source>
</evidence>
<dbReference type="InterPro" id="IPR036873">
    <property type="entry name" value="Rhodanese-like_dom_sf"/>
</dbReference>
<dbReference type="Pfam" id="PF00581">
    <property type="entry name" value="Rhodanese"/>
    <property type="match status" value="1"/>
</dbReference>
<accession>A0AAN5CH49</accession>
<evidence type="ECO:0000256" key="2">
    <source>
        <dbReference type="ARBA" id="ARBA00022737"/>
    </source>
</evidence>
<dbReference type="PANTHER" id="PTHR11364">
    <property type="entry name" value="THIOSULFATE SULFERTANSFERASE"/>
    <property type="match status" value="1"/>
</dbReference>
<evidence type="ECO:0000256" key="1">
    <source>
        <dbReference type="ARBA" id="ARBA00022679"/>
    </source>
</evidence>
<dbReference type="Proteomes" id="UP001328107">
    <property type="component" value="Unassembled WGS sequence"/>
</dbReference>
<evidence type="ECO:0000313" key="5">
    <source>
        <dbReference type="EMBL" id="GMR44492.1"/>
    </source>
</evidence>
<evidence type="ECO:0000313" key="6">
    <source>
        <dbReference type="Proteomes" id="UP001328107"/>
    </source>
</evidence>
<proteinExistence type="predicted"/>
<dbReference type="EMBL" id="BTRK01000003">
    <property type="protein sequence ID" value="GMR44492.1"/>
    <property type="molecule type" value="Genomic_DNA"/>
</dbReference>